<keyword evidence="3" id="KW-1185">Reference proteome</keyword>
<dbReference type="EMBL" id="BLKW01000002">
    <property type="protein sequence ID" value="GFG74049.1"/>
    <property type="molecule type" value="Genomic_DNA"/>
</dbReference>
<dbReference type="Proteomes" id="UP000465361">
    <property type="component" value="Unassembled WGS sequence"/>
</dbReference>
<gene>
    <name evidence="2" type="ORF">MBOT_14140</name>
</gene>
<sequence>MESSLWGVLTLITFCLTLVLAAIGSIYVQRLRTRPSLPISEQIDSAFAIVKKVRKGQPLSDDELVYARQIVADRSSPMAFCLPGTLFMLGSFYVFGSLYHLHGARASERTFLGVIPMLAATNLTLRLISSARLKKRLTNM</sequence>
<evidence type="ECO:0000313" key="3">
    <source>
        <dbReference type="Proteomes" id="UP000465361"/>
    </source>
</evidence>
<feature type="transmembrane region" description="Helical" evidence="1">
    <location>
        <begin position="6"/>
        <end position="28"/>
    </location>
</feature>
<keyword evidence="1" id="KW-0472">Membrane</keyword>
<comment type="caution">
    <text evidence="2">The sequence shown here is derived from an EMBL/GenBank/DDBJ whole genome shotgun (WGS) entry which is preliminary data.</text>
</comment>
<dbReference type="RefSeq" id="WP_163755503.1">
    <property type="nucleotide sequence ID" value="NZ_BLKW01000002.1"/>
</dbReference>
<reference evidence="2 3" key="1">
    <citation type="journal article" date="2019" name="Emerg. Microbes Infect.">
        <title>Comprehensive subspecies identification of 175 nontuberculous mycobacteria species based on 7547 genomic profiles.</title>
        <authorList>
            <person name="Matsumoto Y."/>
            <person name="Kinjo T."/>
            <person name="Motooka D."/>
            <person name="Nabeya D."/>
            <person name="Jung N."/>
            <person name="Uechi K."/>
            <person name="Horii T."/>
            <person name="Iida T."/>
            <person name="Fujita J."/>
            <person name="Nakamura S."/>
        </authorList>
    </citation>
    <scope>NUCLEOTIDE SEQUENCE [LARGE SCALE GENOMIC DNA]</scope>
    <source>
        <strain evidence="2 3">JCM 17322</strain>
    </source>
</reference>
<feature type="transmembrane region" description="Helical" evidence="1">
    <location>
        <begin position="78"/>
        <end position="99"/>
    </location>
</feature>
<organism evidence="2 3">
    <name type="scientific">Mycobacterium botniense</name>
    <dbReference type="NCBI Taxonomy" id="84962"/>
    <lineage>
        <taxon>Bacteria</taxon>
        <taxon>Bacillati</taxon>
        <taxon>Actinomycetota</taxon>
        <taxon>Actinomycetes</taxon>
        <taxon>Mycobacteriales</taxon>
        <taxon>Mycobacteriaceae</taxon>
        <taxon>Mycobacterium</taxon>
    </lineage>
</organism>
<protein>
    <submittedName>
        <fullName evidence="2">Uncharacterized protein</fullName>
    </submittedName>
</protein>
<keyword evidence="1" id="KW-0812">Transmembrane</keyword>
<accession>A0A7I9XW80</accession>
<dbReference type="AlphaFoldDB" id="A0A7I9XW80"/>
<feature type="transmembrane region" description="Helical" evidence="1">
    <location>
        <begin position="111"/>
        <end position="128"/>
    </location>
</feature>
<proteinExistence type="predicted"/>
<evidence type="ECO:0000256" key="1">
    <source>
        <dbReference type="SAM" id="Phobius"/>
    </source>
</evidence>
<evidence type="ECO:0000313" key="2">
    <source>
        <dbReference type="EMBL" id="GFG74049.1"/>
    </source>
</evidence>
<name>A0A7I9XW80_9MYCO</name>
<keyword evidence="1" id="KW-1133">Transmembrane helix</keyword>